<sequence length="284" mass="32218">MILLVDLLFVLINVHADNRAIEQSLKAQSRELRSGFELAVSLTYRNMMQLASYVSQDPEVQALMRKAKHAVAAEGDGPGGERAAEIRSELYALLGPRWRDLTQRYDVRQLHFHLGPGSTSFLRVHKPDKFGDTMHALRYTIVDTNAEKSARSGFETGRVYSGLRGVVPMFAENGASVTEHLGALEVGTSFSNILHLIERELQSDITVLLKREHAEQAMWPEAITRIFGSSKRVDGYFVEATSSPRQVEMLREVVSESLIDDVQSRWRKVDNRHYLHTLFPLYDY</sequence>
<dbReference type="AlphaFoldDB" id="A0A1T2L121"/>
<dbReference type="EMBL" id="MPRL01000075">
    <property type="protein sequence ID" value="OOZ38710.1"/>
    <property type="molecule type" value="Genomic_DNA"/>
</dbReference>
<evidence type="ECO:0000259" key="1">
    <source>
        <dbReference type="Pfam" id="PF14827"/>
    </source>
</evidence>
<dbReference type="Pfam" id="PF14827">
    <property type="entry name" value="dCache_3"/>
    <property type="match status" value="1"/>
</dbReference>
<dbReference type="SUPFAM" id="SSF103190">
    <property type="entry name" value="Sensory domain-like"/>
    <property type="match status" value="1"/>
</dbReference>
<evidence type="ECO:0000313" key="3">
    <source>
        <dbReference type="Proteomes" id="UP000191110"/>
    </source>
</evidence>
<name>A0A1T2L121_9GAMM</name>
<evidence type="ECO:0000313" key="2">
    <source>
        <dbReference type="EMBL" id="OOZ38710.1"/>
    </source>
</evidence>
<feature type="domain" description="Double Cache" evidence="1">
    <location>
        <begin position="86"/>
        <end position="284"/>
    </location>
</feature>
<protein>
    <recommendedName>
        <fullName evidence="1">Double Cache domain-containing protein</fullName>
    </recommendedName>
</protein>
<dbReference type="Proteomes" id="UP000191110">
    <property type="component" value="Unassembled WGS sequence"/>
</dbReference>
<dbReference type="InterPro" id="IPR029151">
    <property type="entry name" value="Sensor-like_sf"/>
</dbReference>
<comment type="caution">
    <text evidence="2">The sequence shown here is derived from an EMBL/GenBank/DDBJ whole genome shotgun (WGS) entry which is preliminary data.</text>
</comment>
<proteinExistence type="predicted"/>
<keyword evidence="3" id="KW-1185">Reference proteome</keyword>
<organism evidence="2 3">
    <name type="scientific">Solemya pervernicosa gill symbiont</name>
    <dbReference type="NCBI Taxonomy" id="642797"/>
    <lineage>
        <taxon>Bacteria</taxon>
        <taxon>Pseudomonadati</taxon>
        <taxon>Pseudomonadota</taxon>
        <taxon>Gammaproteobacteria</taxon>
        <taxon>sulfur-oxidizing symbionts</taxon>
    </lineage>
</organism>
<reference evidence="2 3" key="1">
    <citation type="submission" date="2016-11" db="EMBL/GenBank/DDBJ databases">
        <title>Mixed transmission modes and dynamic genome evolution in an obligate animal-bacterial symbiosis.</title>
        <authorList>
            <person name="Russell S.L."/>
            <person name="Corbett-Detig R.B."/>
            <person name="Cavanaugh C.M."/>
        </authorList>
    </citation>
    <scope>NUCLEOTIDE SEQUENCE [LARGE SCALE GENOMIC DNA]</scope>
    <source>
        <strain evidence="2">Sveles-Q1</strain>
    </source>
</reference>
<accession>A0A1T2L121</accession>
<gene>
    <name evidence="2" type="ORF">BOW53_14390</name>
</gene>
<dbReference type="InterPro" id="IPR029150">
    <property type="entry name" value="dCache_3"/>
</dbReference>